<evidence type="ECO:0000313" key="2">
    <source>
        <dbReference type="Proteomes" id="UP001732700"/>
    </source>
</evidence>
<accession>A0ACD5WLD1</accession>
<proteinExistence type="predicted"/>
<sequence length="349" mass="39999">MVAILRKNHRHVVALLADRARLEALVKLQHQFWVARDGLLKGRLQETRRTEECVRRCNEARLKLLLGDKDRVVRRYKKYAKHQDDDLEDFKTCAAALAEENSKLKLKLEEVENSGELSEKTTEHEHSGRNWGAEIREIKKAYKNLSLKKDKEVSALLAEKDFVWNQYKIMEKDYDSLLKKKKIEASQATEAAQNLQRKVEELQLAAQKKDADISRLRAEANDANKKILLLENKLQKLHSMACEEDDKAKKLKDGHLQATQKRKQDIKGTEGAPLRGESKNNARRQMVEDQPETSQKRQCASSLSNAVCRRCCSSRMHLKPATSPAPQQALFRSSFKVAELKTPTLTPPL</sequence>
<organism evidence="1 2">
    <name type="scientific">Avena sativa</name>
    <name type="common">Oat</name>
    <dbReference type="NCBI Taxonomy" id="4498"/>
    <lineage>
        <taxon>Eukaryota</taxon>
        <taxon>Viridiplantae</taxon>
        <taxon>Streptophyta</taxon>
        <taxon>Embryophyta</taxon>
        <taxon>Tracheophyta</taxon>
        <taxon>Spermatophyta</taxon>
        <taxon>Magnoliopsida</taxon>
        <taxon>Liliopsida</taxon>
        <taxon>Poales</taxon>
        <taxon>Poaceae</taxon>
        <taxon>BOP clade</taxon>
        <taxon>Pooideae</taxon>
        <taxon>Poodae</taxon>
        <taxon>Poeae</taxon>
        <taxon>Poeae Chloroplast Group 1 (Aveneae type)</taxon>
        <taxon>Aveninae</taxon>
        <taxon>Avena</taxon>
    </lineage>
</organism>
<name>A0ACD5WLD1_AVESA</name>
<keyword evidence="2" id="KW-1185">Reference proteome</keyword>
<protein>
    <submittedName>
        <fullName evidence="1">Uncharacterized protein</fullName>
    </submittedName>
</protein>
<reference evidence="1" key="2">
    <citation type="submission" date="2025-09" db="UniProtKB">
        <authorList>
            <consortium name="EnsemblPlants"/>
        </authorList>
    </citation>
    <scope>IDENTIFICATION</scope>
</reference>
<dbReference type="EnsemblPlants" id="AVESA.00010b.r2.4AG0650200.1">
    <property type="protein sequence ID" value="AVESA.00010b.r2.4AG0650200.1.CDS"/>
    <property type="gene ID" value="AVESA.00010b.r2.4AG0650200"/>
</dbReference>
<reference evidence="1" key="1">
    <citation type="submission" date="2021-05" db="EMBL/GenBank/DDBJ databases">
        <authorList>
            <person name="Scholz U."/>
            <person name="Mascher M."/>
            <person name="Fiebig A."/>
        </authorList>
    </citation>
    <scope>NUCLEOTIDE SEQUENCE [LARGE SCALE GENOMIC DNA]</scope>
</reference>
<evidence type="ECO:0000313" key="1">
    <source>
        <dbReference type="EnsemblPlants" id="AVESA.00010b.r2.4AG0650200.1.CDS"/>
    </source>
</evidence>
<dbReference type="Proteomes" id="UP001732700">
    <property type="component" value="Chromosome 4A"/>
</dbReference>